<keyword evidence="3 6" id="KW-0812">Transmembrane</keyword>
<keyword evidence="4 6" id="KW-1133">Transmembrane helix</keyword>
<evidence type="ECO:0000313" key="8">
    <source>
        <dbReference type="Proteomes" id="UP001597218"/>
    </source>
</evidence>
<dbReference type="InterPro" id="IPR000715">
    <property type="entry name" value="Glycosyl_transferase_4"/>
</dbReference>
<sequence length="239" mass="26401">MLYLYLLISIVLVVITTKLSQAFKLSSIWGLLAQICASLIIIIGGKLEVSHINFTQGNYIELGYLTIPFTLLLLLGFTNVMNMEKVQNPSILLLPFISLVCLSIIAFIIGSPFVSLTGICASLTIMAILLYGYISGKVFVGRTLTTSIGFIIAVLSISLLNSSVVMIYIPIFTLALPFTLYYLTQDKTTSVQAITVSSLTAIFFGVLMFILPFNILWYLIVGLTIILVITQLSRNYRFI</sequence>
<name>A0ABW4SE68_9BACL</name>
<reference evidence="8" key="1">
    <citation type="journal article" date="2019" name="Int. J. Syst. Evol. Microbiol.">
        <title>The Global Catalogue of Microorganisms (GCM) 10K type strain sequencing project: providing services to taxonomists for standard genome sequencing and annotation.</title>
        <authorList>
            <consortium name="The Broad Institute Genomics Platform"/>
            <consortium name="The Broad Institute Genome Sequencing Center for Infectious Disease"/>
            <person name="Wu L."/>
            <person name="Ma J."/>
        </authorList>
    </citation>
    <scope>NUCLEOTIDE SEQUENCE [LARGE SCALE GENOMIC DNA]</scope>
    <source>
        <strain evidence="8">CGMCC 4.7177</strain>
    </source>
</reference>
<evidence type="ECO:0000256" key="5">
    <source>
        <dbReference type="ARBA" id="ARBA00023136"/>
    </source>
</evidence>
<evidence type="ECO:0000256" key="4">
    <source>
        <dbReference type="ARBA" id="ARBA00022989"/>
    </source>
</evidence>
<evidence type="ECO:0000313" key="7">
    <source>
        <dbReference type="EMBL" id="MFD1927678.1"/>
    </source>
</evidence>
<feature type="transmembrane region" description="Helical" evidence="6">
    <location>
        <begin position="115"/>
        <end position="134"/>
    </location>
</feature>
<evidence type="ECO:0000256" key="2">
    <source>
        <dbReference type="ARBA" id="ARBA00022679"/>
    </source>
</evidence>
<dbReference type="Proteomes" id="UP001597218">
    <property type="component" value="Unassembled WGS sequence"/>
</dbReference>
<comment type="caution">
    <text evidence="7">The sequence shown here is derived from an EMBL/GenBank/DDBJ whole genome shotgun (WGS) entry which is preliminary data.</text>
</comment>
<feature type="transmembrane region" description="Helical" evidence="6">
    <location>
        <begin position="28"/>
        <end position="47"/>
    </location>
</feature>
<evidence type="ECO:0000256" key="6">
    <source>
        <dbReference type="SAM" id="Phobius"/>
    </source>
</evidence>
<protein>
    <submittedName>
        <fullName evidence="7">UDP-N-acetylmuramyl pentapeptide phosphotransferase</fullName>
    </submittedName>
</protein>
<organism evidence="7 8">
    <name type="scientific">Sporosarcina siberiensis</name>
    <dbReference type="NCBI Taxonomy" id="1365606"/>
    <lineage>
        <taxon>Bacteria</taxon>
        <taxon>Bacillati</taxon>
        <taxon>Bacillota</taxon>
        <taxon>Bacilli</taxon>
        <taxon>Bacillales</taxon>
        <taxon>Caryophanaceae</taxon>
        <taxon>Sporosarcina</taxon>
    </lineage>
</organism>
<comment type="subcellular location">
    <subcellularLocation>
        <location evidence="1">Membrane</location>
        <topology evidence="1">Multi-pass membrane protein</topology>
    </subcellularLocation>
</comment>
<feature type="transmembrane region" description="Helical" evidence="6">
    <location>
        <begin position="59"/>
        <end position="78"/>
    </location>
</feature>
<dbReference type="Pfam" id="PF00953">
    <property type="entry name" value="Glycos_transf_4"/>
    <property type="match status" value="1"/>
</dbReference>
<feature type="transmembrane region" description="Helical" evidence="6">
    <location>
        <begin position="215"/>
        <end position="233"/>
    </location>
</feature>
<feature type="transmembrane region" description="Helical" evidence="6">
    <location>
        <begin position="90"/>
        <end position="109"/>
    </location>
</feature>
<feature type="transmembrane region" description="Helical" evidence="6">
    <location>
        <begin position="190"/>
        <end position="209"/>
    </location>
</feature>
<feature type="transmembrane region" description="Helical" evidence="6">
    <location>
        <begin position="165"/>
        <end position="183"/>
    </location>
</feature>
<dbReference type="RefSeq" id="WP_381536335.1">
    <property type="nucleotide sequence ID" value="NZ_JBHUGI010000014.1"/>
</dbReference>
<keyword evidence="2" id="KW-0808">Transferase</keyword>
<keyword evidence="5 6" id="KW-0472">Membrane</keyword>
<evidence type="ECO:0000256" key="1">
    <source>
        <dbReference type="ARBA" id="ARBA00004141"/>
    </source>
</evidence>
<accession>A0ABW4SE68</accession>
<evidence type="ECO:0000256" key="3">
    <source>
        <dbReference type="ARBA" id="ARBA00022692"/>
    </source>
</evidence>
<feature type="transmembrane region" description="Helical" evidence="6">
    <location>
        <begin position="139"/>
        <end position="159"/>
    </location>
</feature>
<gene>
    <name evidence="7" type="ORF">ACFSFY_06310</name>
</gene>
<dbReference type="EMBL" id="JBHUGI010000014">
    <property type="protein sequence ID" value="MFD1927678.1"/>
    <property type="molecule type" value="Genomic_DNA"/>
</dbReference>
<proteinExistence type="predicted"/>
<keyword evidence="8" id="KW-1185">Reference proteome</keyword>